<evidence type="ECO:0000313" key="2">
    <source>
        <dbReference type="EMBL" id="GAL32185.1"/>
    </source>
</evidence>
<keyword evidence="1" id="KW-1133">Transmembrane helix</keyword>
<sequence length="64" mass="7328">MNRFVYLKPALSFIMIFIGIKMALVGSPWEIPTWFSLCVILFTMTAASLASLYKEKQQLKVVNK</sequence>
<dbReference type="Proteomes" id="UP000029224">
    <property type="component" value="Unassembled WGS sequence"/>
</dbReference>
<organism evidence="2 3">
    <name type="scientific">Vibrio maritimus</name>
    <dbReference type="NCBI Taxonomy" id="990268"/>
    <lineage>
        <taxon>Bacteria</taxon>
        <taxon>Pseudomonadati</taxon>
        <taxon>Pseudomonadota</taxon>
        <taxon>Gammaproteobacteria</taxon>
        <taxon>Vibrionales</taxon>
        <taxon>Vibrionaceae</taxon>
        <taxon>Vibrio</taxon>
    </lineage>
</organism>
<feature type="transmembrane region" description="Helical" evidence="1">
    <location>
        <begin position="31"/>
        <end position="53"/>
    </location>
</feature>
<reference evidence="2 3" key="2">
    <citation type="submission" date="2014-09" db="EMBL/GenBank/DDBJ databases">
        <authorList>
            <consortium name="NBRP consortium"/>
            <person name="Sawabe T."/>
            <person name="Meirelles P."/>
            <person name="Nakanishi M."/>
            <person name="Sayaka M."/>
            <person name="Hattori M."/>
            <person name="Ohkuma M."/>
        </authorList>
    </citation>
    <scope>NUCLEOTIDE SEQUENCE [LARGE SCALE GENOMIC DNA]</scope>
    <source>
        <strain evidence="2 3">JCM 19240</strain>
    </source>
</reference>
<comment type="caution">
    <text evidence="2">The sequence shown here is derived from an EMBL/GenBank/DDBJ whole genome shotgun (WGS) entry which is preliminary data.</text>
</comment>
<name>A0A090SWN9_9VIBR</name>
<reference evidence="2 3" key="1">
    <citation type="submission" date="2014-09" db="EMBL/GenBank/DDBJ databases">
        <title>Vibrio maritimus JCM 19240. (C210) whole genome shotgun sequence.</title>
        <authorList>
            <person name="Sawabe T."/>
            <person name="Meirelles P."/>
            <person name="Nakanishi M."/>
            <person name="Sayaka M."/>
            <person name="Hattori M."/>
            <person name="Ohkuma M."/>
        </authorList>
    </citation>
    <scope>NUCLEOTIDE SEQUENCE [LARGE SCALE GENOMIC DNA]</scope>
    <source>
        <strain evidence="2 3">JCM 19240</strain>
    </source>
</reference>
<dbReference type="EMBL" id="BBMT01000001">
    <property type="protein sequence ID" value="GAL32185.1"/>
    <property type="molecule type" value="Genomic_DNA"/>
</dbReference>
<accession>A0A090SWN9</accession>
<protein>
    <submittedName>
        <fullName evidence="2">Integral membrane protein TerC</fullName>
    </submittedName>
</protein>
<keyword evidence="3" id="KW-1185">Reference proteome</keyword>
<gene>
    <name evidence="2" type="ORF">JCM19240_5616</name>
</gene>
<evidence type="ECO:0000313" key="3">
    <source>
        <dbReference type="Proteomes" id="UP000029224"/>
    </source>
</evidence>
<evidence type="ECO:0000256" key="1">
    <source>
        <dbReference type="SAM" id="Phobius"/>
    </source>
</evidence>
<keyword evidence="1" id="KW-0812">Transmembrane</keyword>
<dbReference type="AlphaFoldDB" id="A0A090SWN9"/>
<proteinExistence type="predicted"/>
<feature type="transmembrane region" description="Helical" evidence="1">
    <location>
        <begin position="5"/>
        <end position="25"/>
    </location>
</feature>
<keyword evidence="1" id="KW-0472">Membrane</keyword>